<dbReference type="SUPFAM" id="SSF48452">
    <property type="entry name" value="TPR-like"/>
    <property type="match status" value="1"/>
</dbReference>
<evidence type="ECO:0000256" key="4">
    <source>
        <dbReference type="ARBA" id="ARBA00022801"/>
    </source>
</evidence>
<keyword evidence="5" id="KW-0862">Zinc</keyword>
<evidence type="ECO:0000256" key="2">
    <source>
        <dbReference type="ARBA" id="ARBA00022670"/>
    </source>
</evidence>
<dbReference type="InterPro" id="IPR001915">
    <property type="entry name" value="Peptidase_M48"/>
</dbReference>
<dbReference type="PANTHER" id="PTHR22726:SF1">
    <property type="entry name" value="METALLOENDOPEPTIDASE OMA1, MITOCHONDRIAL"/>
    <property type="match status" value="1"/>
</dbReference>
<keyword evidence="4" id="KW-0378">Hydrolase</keyword>
<keyword evidence="3" id="KW-0479">Metal-binding</keyword>
<proteinExistence type="predicted"/>
<name>A0A1S7LFU7_MAGMO</name>
<comment type="cofactor">
    <cofactor evidence="1">
        <name>Zn(2+)</name>
        <dbReference type="ChEBI" id="CHEBI:29105"/>
    </cofactor>
</comment>
<sequence>MNRRDALWLLGVTTAGTLSSSLLSGCSVNPVTGEKQLMLMSEGQEIAIDRAQSPHQFSADYGEFGDTGVNRYLSDVGKTLAASTHRPKMPYTFRGVNATHVNAYAFPGGSIAATRGILLGMKSEAELAGLLGHELGHVNARHAAQRQTRTLLTQVAMAGASRYAQGLGGTASMLVNNLGGIASGALLAHYSRDDERQADDLGMQYMARVGENPQGMVDLMQLLNTQNKHKPSALQQMFSTHPMSRERIQTAKRTAQGRFAALLEAPNHRERYMDNMAPIRRQKRTILALQDADEALRKKNTAQAEKLLRKALKHTPDDYAALMKMSKLQLERGKKGAALRYAEEAQAVNPHEAQAFQVAGIVQMMQRHYSKAQSNLARYDKLLPGNPGTRFLQGVAFENMGRKGEAARYYMNYLRAGAQGEQATYARKRLLAWKVIKAPKSK</sequence>
<evidence type="ECO:0000256" key="6">
    <source>
        <dbReference type="ARBA" id="ARBA00023049"/>
    </source>
</evidence>
<evidence type="ECO:0000256" key="3">
    <source>
        <dbReference type="ARBA" id="ARBA00022723"/>
    </source>
</evidence>
<accession>A0A1S7LFU7</accession>
<gene>
    <name evidence="8" type="ORF">MAGMO_1099</name>
</gene>
<dbReference type="Gene3D" id="1.25.40.10">
    <property type="entry name" value="Tetratricopeptide repeat domain"/>
    <property type="match status" value="1"/>
</dbReference>
<feature type="domain" description="Peptidase M48" evidence="7">
    <location>
        <begin position="70"/>
        <end position="254"/>
    </location>
</feature>
<reference evidence="8" key="1">
    <citation type="submission" date="2015-04" db="EMBL/GenBank/DDBJ databases">
        <authorList>
            <person name="Syromyatnikov M.Y."/>
            <person name="Popov V.N."/>
        </authorList>
    </citation>
    <scope>NUCLEOTIDE SEQUENCE</scope>
    <source>
        <strain evidence="8">MO-1</strain>
    </source>
</reference>
<evidence type="ECO:0000259" key="7">
    <source>
        <dbReference type="Pfam" id="PF01435"/>
    </source>
</evidence>
<dbReference type="GO" id="GO:0016020">
    <property type="term" value="C:membrane"/>
    <property type="evidence" value="ECO:0007669"/>
    <property type="project" value="TreeGrafter"/>
</dbReference>
<evidence type="ECO:0000313" key="8">
    <source>
        <dbReference type="EMBL" id="CRH05293.1"/>
    </source>
</evidence>
<keyword evidence="6" id="KW-0482">Metalloprotease</keyword>
<dbReference type="InterPro" id="IPR011990">
    <property type="entry name" value="TPR-like_helical_dom_sf"/>
</dbReference>
<dbReference type="AlphaFoldDB" id="A0A1S7LFU7"/>
<dbReference type="PANTHER" id="PTHR22726">
    <property type="entry name" value="METALLOENDOPEPTIDASE OMA1"/>
    <property type="match status" value="1"/>
</dbReference>
<dbReference type="PROSITE" id="PS51257">
    <property type="entry name" value="PROKAR_LIPOPROTEIN"/>
    <property type="match status" value="1"/>
</dbReference>
<evidence type="ECO:0000256" key="1">
    <source>
        <dbReference type="ARBA" id="ARBA00001947"/>
    </source>
</evidence>
<dbReference type="Pfam" id="PF01435">
    <property type="entry name" value="Peptidase_M48"/>
    <property type="match status" value="1"/>
</dbReference>
<organism evidence="8">
    <name type="scientific">Magnetococcus massalia (strain MO-1)</name>
    <dbReference type="NCBI Taxonomy" id="451514"/>
    <lineage>
        <taxon>Bacteria</taxon>
        <taxon>Pseudomonadati</taxon>
        <taxon>Pseudomonadota</taxon>
        <taxon>Magnetococcia</taxon>
        <taxon>Magnetococcales</taxon>
        <taxon>Magnetococcaceae</taxon>
        <taxon>Magnetococcus</taxon>
    </lineage>
</organism>
<dbReference type="GO" id="GO:0046872">
    <property type="term" value="F:metal ion binding"/>
    <property type="evidence" value="ECO:0007669"/>
    <property type="project" value="UniProtKB-KW"/>
</dbReference>
<dbReference type="GO" id="GO:0051603">
    <property type="term" value="P:proteolysis involved in protein catabolic process"/>
    <property type="evidence" value="ECO:0007669"/>
    <property type="project" value="TreeGrafter"/>
</dbReference>
<evidence type="ECO:0000256" key="5">
    <source>
        <dbReference type="ARBA" id="ARBA00022833"/>
    </source>
</evidence>
<dbReference type="EMBL" id="LO017727">
    <property type="protein sequence ID" value="CRH05293.1"/>
    <property type="molecule type" value="Genomic_DNA"/>
</dbReference>
<keyword evidence="2" id="KW-0645">Protease</keyword>
<dbReference type="GO" id="GO:0004222">
    <property type="term" value="F:metalloendopeptidase activity"/>
    <property type="evidence" value="ECO:0007669"/>
    <property type="project" value="InterPro"/>
</dbReference>
<dbReference type="Gene3D" id="3.30.2010.10">
    <property type="entry name" value="Metalloproteases ('zincins'), catalytic domain"/>
    <property type="match status" value="1"/>
</dbReference>
<protein>
    <recommendedName>
        <fullName evidence="7">Peptidase M48 domain-containing protein</fullName>
    </recommendedName>
</protein>
<dbReference type="InterPro" id="IPR051156">
    <property type="entry name" value="Mito/Outer_Membr_Metalloprot"/>
</dbReference>